<keyword evidence="12" id="KW-1185">Reference proteome</keyword>
<dbReference type="GO" id="GO:0006952">
    <property type="term" value="P:defense response"/>
    <property type="evidence" value="ECO:0007669"/>
    <property type="project" value="InterPro"/>
</dbReference>
<evidence type="ECO:0000259" key="10">
    <source>
        <dbReference type="Pfam" id="PF23286"/>
    </source>
</evidence>
<dbReference type="GO" id="GO:0043531">
    <property type="term" value="F:ADP binding"/>
    <property type="evidence" value="ECO:0007669"/>
    <property type="project" value="InterPro"/>
</dbReference>
<evidence type="ECO:0000256" key="5">
    <source>
        <dbReference type="ARBA" id="ARBA00023027"/>
    </source>
</evidence>
<dbReference type="InterPro" id="IPR045344">
    <property type="entry name" value="C-JID"/>
</dbReference>
<accession>A0A067K0P1</accession>
<dbReference type="Pfam" id="PF23282">
    <property type="entry name" value="WHD_ROQ1"/>
    <property type="match status" value="1"/>
</dbReference>
<dbReference type="SUPFAM" id="SSF52540">
    <property type="entry name" value="P-loop containing nucleoside triphosphate hydrolases"/>
    <property type="match status" value="1"/>
</dbReference>
<dbReference type="Pfam" id="PF23286">
    <property type="entry name" value="LRR_13"/>
    <property type="match status" value="1"/>
</dbReference>
<evidence type="ECO:0000259" key="9">
    <source>
        <dbReference type="Pfam" id="PF23282"/>
    </source>
</evidence>
<dbReference type="Pfam" id="PF00931">
    <property type="entry name" value="NB-ARC"/>
    <property type="match status" value="1"/>
</dbReference>
<dbReference type="Gene3D" id="3.80.10.10">
    <property type="entry name" value="Ribonuclease Inhibitor"/>
    <property type="match status" value="2"/>
</dbReference>
<comment type="catalytic activity">
    <reaction evidence="6">
        <text>NAD(+) + H2O = ADP-D-ribose + nicotinamide + H(+)</text>
        <dbReference type="Rhea" id="RHEA:16301"/>
        <dbReference type="ChEBI" id="CHEBI:15377"/>
        <dbReference type="ChEBI" id="CHEBI:15378"/>
        <dbReference type="ChEBI" id="CHEBI:17154"/>
        <dbReference type="ChEBI" id="CHEBI:57540"/>
        <dbReference type="ChEBI" id="CHEBI:57967"/>
        <dbReference type="EC" id="3.2.2.6"/>
    </reaction>
    <physiologicalReaction direction="left-to-right" evidence="6">
        <dbReference type="Rhea" id="RHEA:16302"/>
    </physiologicalReaction>
</comment>
<dbReference type="PANTHER" id="PTHR11017">
    <property type="entry name" value="LEUCINE-RICH REPEAT-CONTAINING PROTEIN"/>
    <property type="match status" value="1"/>
</dbReference>
<keyword evidence="3" id="KW-0677">Repeat</keyword>
<feature type="domain" description="Disease resistance protein Roq1-like winged-helix" evidence="9">
    <location>
        <begin position="269"/>
        <end position="340"/>
    </location>
</feature>
<feature type="domain" description="C-JID" evidence="8">
    <location>
        <begin position="748"/>
        <end position="886"/>
    </location>
</feature>
<dbReference type="InterPro" id="IPR058192">
    <property type="entry name" value="WHD_ROQ1-like"/>
</dbReference>
<protein>
    <recommendedName>
        <fullName evidence="1">ADP-ribosyl cyclase/cyclic ADP-ribose hydrolase</fullName>
        <ecNumber evidence="1">3.2.2.6</ecNumber>
    </recommendedName>
</protein>
<evidence type="ECO:0000259" key="7">
    <source>
        <dbReference type="Pfam" id="PF00931"/>
    </source>
</evidence>
<dbReference type="STRING" id="180498.A0A067K0P1"/>
<dbReference type="PANTHER" id="PTHR11017:SF509">
    <property type="entry name" value="ADP-RIBOSYL CYCLASE_CYCLIC ADP-RIBOSE HYDROLASE"/>
    <property type="match status" value="1"/>
</dbReference>
<dbReference type="EC" id="3.2.2.6" evidence="1"/>
<gene>
    <name evidence="11" type="ORF">JCGZ_22532</name>
</gene>
<dbReference type="InterPro" id="IPR032675">
    <property type="entry name" value="LRR_dom_sf"/>
</dbReference>
<dbReference type="InterPro" id="IPR002182">
    <property type="entry name" value="NB-ARC"/>
</dbReference>
<evidence type="ECO:0000259" key="8">
    <source>
        <dbReference type="Pfam" id="PF20160"/>
    </source>
</evidence>
<dbReference type="Gene3D" id="3.40.50.300">
    <property type="entry name" value="P-loop containing nucleotide triphosphate hydrolases"/>
    <property type="match status" value="1"/>
</dbReference>
<dbReference type="Pfam" id="PF20160">
    <property type="entry name" value="C-JID"/>
    <property type="match status" value="1"/>
</dbReference>
<name>A0A067K0P1_JATCU</name>
<dbReference type="AlphaFoldDB" id="A0A067K0P1"/>
<dbReference type="Proteomes" id="UP000027138">
    <property type="component" value="Unassembled WGS sequence"/>
</dbReference>
<dbReference type="InterPro" id="IPR042197">
    <property type="entry name" value="Apaf_helical"/>
</dbReference>
<keyword evidence="5" id="KW-0520">NAD</keyword>
<dbReference type="InterPro" id="IPR058546">
    <property type="entry name" value="RPS4B/Roq1-like_LRR"/>
</dbReference>
<dbReference type="Gene3D" id="1.10.8.430">
    <property type="entry name" value="Helical domain of apoptotic protease-activating factors"/>
    <property type="match status" value="1"/>
</dbReference>
<dbReference type="Pfam" id="PF07725">
    <property type="entry name" value="LRR_3"/>
    <property type="match status" value="1"/>
</dbReference>
<organism evidence="11 12">
    <name type="scientific">Jatropha curcas</name>
    <name type="common">Barbados nut</name>
    <dbReference type="NCBI Taxonomy" id="180498"/>
    <lineage>
        <taxon>Eukaryota</taxon>
        <taxon>Viridiplantae</taxon>
        <taxon>Streptophyta</taxon>
        <taxon>Embryophyta</taxon>
        <taxon>Tracheophyta</taxon>
        <taxon>Spermatophyta</taxon>
        <taxon>Magnoliopsida</taxon>
        <taxon>eudicotyledons</taxon>
        <taxon>Gunneridae</taxon>
        <taxon>Pentapetalae</taxon>
        <taxon>rosids</taxon>
        <taxon>fabids</taxon>
        <taxon>Malpighiales</taxon>
        <taxon>Euphorbiaceae</taxon>
        <taxon>Crotonoideae</taxon>
        <taxon>Jatropheae</taxon>
        <taxon>Jatropha</taxon>
    </lineage>
</organism>
<evidence type="ECO:0000313" key="12">
    <source>
        <dbReference type="Proteomes" id="UP000027138"/>
    </source>
</evidence>
<dbReference type="GO" id="GO:0061809">
    <property type="term" value="F:NAD+ nucleosidase activity, cyclic ADP-ribose generating"/>
    <property type="evidence" value="ECO:0007669"/>
    <property type="project" value="UniProtKB-EC"/>
</dbReference>
<dbReference type="InterPro" id="IPR044974">
    <property type="entry name" value="Disease_R_plants"/>
</dbReference>
<keyword evidence="2" id="KW-0433">Leucine-rich repeat</keyword>
<dbReference type="InterPro" id="IPR027417">
    <property type="entry name" value="P-loop_NTPase"/>
</dbReference>
<evidence type="ECO:0000256" key="6">
    <source>
        <dbReference type="ARBA" id="ARBA00047304"/>
    </source>
</evidence>
<keyword evidence="4" id="KW-0611">Plant defense</keyword>
<reference evidence="11 12" key="1">
    <citation type="journal article" date="2014" name="PLoS ONE">
        <title>Global Analysis of Gene Expression Profiles in Physic Nut (Jatropha curcas L.) Seedlings Exposed to Salt Stress.</title>
        <authorList>
            <person name="Zhang L."/>
            <person name="Zhang C."/>
            <person name="Wu P."/>
            <person name="Chen Y."/>
            <person name="Li M."/>
            <person name="Jiang H."/>
            <person name="Wu G."/>
        </authorList>
    </citation>
    <scope>NUCLEOTIDE SEQUENCE [LARGE SCALE GENOMIC DNA]</scope>
    <source>
        <strain evidence="12">cv. GZQX0401</strain>
        <tissue evidence="11">Young leaves</tissue>
    </source>
</reference>
<sequence length="950" mass="108288">MRLFRLPATNNRETSPSFPCHFKLQNDLVGMDLRLEEMNSCISIGSDGVRIVGIYGMGGIGETTIAKTYYNLMSCQYEGRAFLADVREVCSKGGLLSLQEQLLRDILMEKHVKIWNAYRGMVMIKNRLRFRRVLIVIDDVDQLYQLQNLAGMKYWFGLGSRIIITTRDEHLLMSHGVDTIYKAKELNNTEALQLFILKAFKDSGPPKDYVPLSSKFVNYANGLPLALEVLGSFLFGKTLNEWRTSLNRLKENPENEILDTLQISFDGLEETERQIFLDIACFFKGKNEDHVTKILDTCGLYPDIGIRVLIEKSLITIVGKRLWMHDLLQEMGWKLVRQESPKEPGKRSRLWLYEDIFHVKSKNTGTEDIEGMVLELPKPKETQLSAKAFLKMKNLRLLIFHNVHFSQSLEYLSTELRFLEWHGYPNKTFPSNFQSKELVELNLCFSQVEQLWDGIKQLNNLKVMKLSHSRNLVKTPDFRGVPNLEELILEGCTRLYEIDRSIGVLQTLVLLNLKDCKRLVSLPEGIYGLKALKIFNISGCSKLDYMLEELGHVECLEELDISGTAIKQTSHSSFHFKNLKILSLNGCNGQSKPLLSILPEKSSHSSAFCSLMVLDLSNCNLQEETVPKNLSCLSSLREISFRGNNFISLPASIIGLSNLQRLHLDNCRRLESLQPFPSNVQLISAHGCSSLETLPEDPDTYSLQSLQLNFANCFKLSRNQGDNNLAFMMLRRYLQGLSNPKTGFDIVIPGSNVPKWFSHQSSGDSSARLELPPICSDSKWMGFALCAIFVIRNRADPSILDFDLGCSIKIKGHTWPHHLEDGFLTSMEQFGSDQLWLFYLSRHEFLEIDWHETTQISCPVEVKFTAHGMGFSVKKFGVRLVYEHDVLEFNRTSNQFRISNYENCDAVHKVLDISEMDGALVKRSYSDHIKSDEAESSGISNLDIEPQTKE</sequence>
<feature type="domain" description="NB-ARC" evidence="7">
    <location>
        <begin position="46"/>
        <end position="202"/>
    </location>
</feature>
<dbReference type="EMBL" id="KK914972">
    <property type="protein sequence ID" value="KDP25810.1"/>
    <property type="molecule type" value="Genomic_DNA"/>
</dbReference>
<proteinExistence type="predicted"/>
<dbReference type="InterPro" id="IPR011713">
    <property type="entry name" value="Leu-rich_rpt_3"/>
</dbReference>
<evidence type="ECO:0000256" key="1">
    <source>
        <dbReference type="ARBA" id="ARBA00011982"/>
    </source>
</evidence>
<evidence type="ECO:0000313" key="11">
    <source>
        <dbReference type="EMBL" id="KDP25810.1"/>
    </source>
</evidence>
<dbReference type="OrthoDB" id="1744519at2759"/>
<dbReference type="PRINTS" id="PR00364">
    <property type="entry name" value="DISEASERSIST"/>
</dbReference>
<evidence type="ECO:0000256" key="3">
    <source>
        <dbReference type="ARBA" id="ARBA00022737"/>
    </source>
</evidence>
<dbReference type="SUPFAM" id="SSF52058">
    <property type="entry name" value="L domain-like"/>
    <property type="match status" value="1"/>
</dbReference>
<feature type="domain" description="Disease resistance protein RPS4B/Roq1-like leucine-rich repeats" evidence="10">
    <location>
        <begin position="505"/>
        <end position="718"/>
    </location>
</feature>
<evidence type="ECO:0000256" key="2">
    <source>
        <dbReference type="ARBA" id="ARBA00022614"/>
    </source>
</evidence>
<evidence type="ECO:0000256" key="4">
    <source>
        <dbReference type="ARBA" id="ARBA00022821"/>
    </source>
</evidence>